<dbReference type="InterPro" id="IPR029058">
    <property type="entry name" value="AB_hydrolase_fold"/>
</dbReference>
<gene>
    <name evidence="2" type="ORF">SVIO_110190</name>
</gene>
<dbReference type="PANTHER" id="PTHR43433:SF5">
    <property type="entry name" value="AB HYDROLASE-1 DOMAIN-CONTAINING PROTEIN"/>
    <property type="match status" value="1"/>
</dbReference>
<accession>A0A4D4LM58</accession>
<organism evidence="2 3">
    <name type="scientific">Streptomyces violaceusniger</name>
    <dbReference type="NCBI Taxonomy" id="68280"/>
    <lineage>
        <taxon>Bacteria</taxon>
        <taxon>Bacillati</taxon>
        <taxon>Actinomycetota</taxon>
        <taxon>Actinomycetes</taxon>
        <taxon>Kitasatosporales</taxon>
        <taxon>Streptomycetaceae</taxon>
        <taxon>Streptomyces</taxon>
        <taxon>Streptomyces violaceusniger group</taxon>
    </lineage>
</organism>
<name>A0A4D4LM58_STRVO</name>
<keyword evidence="2" id="KW-0378">Hydrolase</keyword>
<dbReference type="PANTHER" id="PTHR43433">
    <property type="entry name" value="HYDROLASE, ALPHA/BETA FOLD FAMILY PROTEIN"/>
    <property type="match status" value="1"/>
</dbReference>
<dbReference type="OrthoDB" id="3210164at2"/>
<comment type="caution">
    <text evidence="2">The sequence shown here is derived from an EMBL/GenBank/DDBJ whole genome shotgun (WGS) entry which is preliminary data.</text>
</comment>
<dbReference type="RefSeq" id="WP_137982217.1">
    <property type="nucleotide sequence ID" value="NZ_BAAASO010000052.1"/>
</dbReference>
<protein>
    <submittedName>
        <fullName evidence="2">Alpha/beta hydrolase</fullName>
    </submittedName>
</protein>
<feature type="domain" description="AB hydrolase-1" evidence="1">
    <location>
        <begin position="22"/>
        <end position="175"/>
    </location>
</feature>
<proteinExistence type="predicted"/>
<dbReference type="GO" id="GO:0004806">
    <property type="term" value="F:triacylglycerol lipase activity"/>
    <property type="evidence" value="ECO:0007669"/>
    <property type="project" value="TreeGrafter"/>
</dbReference>
<dbReference type="Proteomes" id="UP000301309">
    <property type="component" value="Unassembled WGS sequence"/>
</dbReference>
<keyword evidence="3" id="KW-1185">Reference proteome</keyword>
<dbReference type="InterPro" id="IPR000073">
    <property type="entry name" value="AB_hydrolase_1"/>
</dbReference>
<dbReference type="Gene3D" id="3.40.50.1820">
    <property type="entry name" value="alpha/beta hydrolase"/>
    <property type="match status" value="1"/>
</dbReference>
<reference evidence="2 3" key="1">
    <citation type="journal article" date="2020" name="Int. J. Syst. Evol. Microbiol.">
        <title>Reclassification of Streptomyces castelarensis and Streptomyces sporoclivatus as later heterotypic synonyms of Streptomyces antimycoticus.</title>
        <authorList>
            <person name="Komaki H."/>
            <person name="Tamura T."/>
        </authorList>
    </citation>
    <scope>NUCLEOTIDE SEQUENCE [LARGE SCALE GENOMIC DNA]</scope>
    <source>
        <strain evidence="2 3">NBRC 13459</strain>
    </source>
</reference>
<evidence type="ECO:0000313" key="3">
    <source>
        <dbReference type="Proteomes" id="UP000301309"/>
    </source>
</evidence>
<dbReference type="GO" id="GO:0046503">
    <property type="term" value="P:glycerolipid catabolic process"/>
    <property type="evidence" value="ECO:0007669"/>
    <property type="project" value="TreeGrafter"/>
</dbReference>
<sequence length="278" mass="29173">MRNGRLPVDGAKLYYEVRGSGPALLMIVGAGGDGGMYDGLADVLSDAFTVITYDRRGNARSTGRGVATTLAQQASDAKALINELAGGKALVFGNSGGAIVGLTLAAQHPEAVRGLIAHEPPAVLALPEGDPEREWFNKMGELYAAKGPAATGAAFGASVRGEGTYAWPESMAWRAAGSAEQLFGTEWPMWSGFVPDYEALSKAEFPIVLGAGSADRGTYYARPSLLIAQRIGAAWAEFPGIHLEFIPRPAIFGAALRALATTMQSRISSVPEQWTSEA</sequence>
<dbReference type="AlphaFoldDB" id="A0A4D4LM58"/>
<dbReference type="Pfam" id="PF00561">
    <property type="entry name" value="Abhydrolase_1"/>
    <property type="match status" value="1"/>
</dbReference>
<dbReference type="InterPro" id="IPR050471">
    <property type="entry name" value="AB_hydrolase"/>
</dbReference>
<evidence type="ECO:0000313" key="2">
    <source>
        <dbReference type="EMBL" id="GDY60396.1"/>
    </source>
</evidence>
<dbReference type="EMBL" id="BJHW01000002">
    <property type="protein sequence ID" value="GDY60396.1"/>
    <property type="molecule type" value="Genomic_DNA"/>
</dbReference>
<evidence type="ECO:0000259" key="1">
    <source>
        <dbReference type="Pfam" id="PF00561"/>
    </source>
</evidence>
<dbReference type="SUPFAM" id="SSF53474">
    <property type="entry name" value="alpha/beta-Hydrolases"/>
    <property type="match status" value="1"/>
</dbReference>